<protein>
    <submittedName>
        <fullName evidence="1">39177_t:CDS:1</fullName>
    </submittedName>
</protein>
<evidence type="ECO:0000313" key="1">
    <source>
        <dbReference type="EMBL" id="CAG8846741.1"/>
    </source>
</evidence>
<sequence>MLRVYTAKKQSKVKIPINDSNDNNTITTILKAMLLVNDSNTTILA</sequence>
<proteinExistence type="predicted"/>
<dbReference type="Proteomes" id="UP000789901">
    <property type="component" value="Unassembled WGS sequence"/>
</dbReference>
<evidence type="ECO:0000313" key="2">
    <source>
        <dbReference type="Proteomes" id="UP000789901"/>
    </source>
</evidence>
<reference evidence="1 2" key="1">
    <citation type="submission" date="2021-06" db="EMBL/GenBank/DDBJ databases">
        <authorList>
            <person name="Kallberg Y."/>
            <person name="Tangrot J."/>
            <person name="Rosling A."/>
        </authorList>
    </citation>
    <scope>NUCLEOTIDE SEQUENCE [LARGE SCALE GENOMIC DNA]</scope>
    <source>
        <strain evidence="1 2">120-4 pot B 10/14</strain>
    </source>
</reference>
<gene>
    <name evidence="1" type="ORF">GMARGA_LOCUS38308</name>
</gene>
<keyword evidence="2" id="KW-1185">Reference proteome</keyword>
<dbReference type="EMBL" id="CAJVQB010084760">
    <property type="protein sequence ID" value="CAG8846741.1"/>
    <property type="molecule type" value="Genomic_DNA"/>
</dbReference>
<name>A0ABN7X317_GIGMA</name>
<comment type="caution">
    <text evidence="1">The sequence shown here is derived from an EMBL/GenBank/DDBJ whole genome shotgun (WGS) entry which is preliminary data.</text>
</comment>
<accession>A0ABN7X317</accession>
<organism evidence="1 2">
    <name type="scientific">Gigaspora margarita</name>
    <dbReference type="NCBI Taxonomy" id="4874"/>
    <lineage>
        <taxon>Eukaryota</taxon>
        <taxon>Fungi</taxon>
        <taxon>Fungi incertae sedis</taxon>
        <taxon>Mucoromycota</taxon>
        <taxon>Glomeromycotina</taxon>
        <taxon>Glomeromycetes</taxon>
        <taxon>Diversisporales</taxon>
        <taxon>Gigasporaceae</taxon>
        <taxon>Gigaspora</taxon>
    </lineage>
</organism>
<feature type="non-terminal residue" evidence="1">
    <location>
        <position position="45"/>
    </location>
</feature>